<evidence type="ECO:0000256" key="1">
    <source>
        <dbReference type="SAM" id="MobiDB-lite"/>
    </source>
</evidence>
<protein>
    <submittedName>
        <fullName evidence="2">Transposase</fullName>
    </submittedName>
</protein>
<proteinExistence type="predicted"/>
<feature type="region of interest" description="Disordered" evidence="1">
    <location>
        <begin position="1"/>
        <end position="22"/>
    </location>
</feature>
<accession>A0A7X2MHD1</accession>
<gene>
    <name evidence="2" type="ORF">GKC33_12575</name>
</gene>
<reference evidence="2 3" key="1">
    <citation type="submission" date="2019-11" db="EMBL/GenBank/DDBJ databases">
        <title>Draft Genome Sequence of Plant Growth-Promoting Rhizosphere-Associated Bacteria.</title>
        <authorList>
            <person name="Vasilyev I.Y."/>
            <person name="Radchenko V."/>
            <person name="Ilnitskaya E.V."/>
        </authorList>
    </citation>
    <scope>NUCLEOTIDE SEQUENCE [LARGE SCALE GENOMIC DNA]</scope>
    <source>
        <strain evidence="2 3">VRA_01-1sq_f</strain>
    </source>
</reference>
<feature type="non-terminal residue" evidence="2">
    <location>
        <position position="1"/>
    </location>
</feature>
<dbReference type="EMBL" id="WKKX01000903">
    <property type="protein sequence ID" value="MSE09478.1"/>
    <property type="molecule type" value="Genomic_DNA"/>
</dbReference>
<name>A0A7X2MHD1_9LACO</name>
<evidence type="ECO:0000313" key="3">
    <source>
        <dbReference type="Proteomes" id="UP000467635"/>
    </source>
</evidence>
<feature type="compositionally biased region" description="Basic residues" evidence="1">
    <location>
        <begin position="9"/>
        <end position="22"/>
    </location>
</feature>
<dbReference type="AlphaFoldDB" id="A0A7X2MHD1"/>
<sequence>EPINQKGDKARKRKGLSPTKRRIKRGLFRSNKGFLINADVNGALQILRKVVPNAFADGIDGIGLVPVKLNLNF</sequence>
<evidence type="ECO:0000313" key="2">
    <source>
        <dbReference type="EMBL" id="MSE09478.1"/>
    </source>
</evidence>
<organism evidence="2 3">
    <name type="scientific">Ligilactobacillus salivarius</name>
    <dbReference type="NCBI Taxonomy" id="1624"/>
    <lineage>
        <taxon>Bacteria</taxon>
        <taxon>Bacillati</taxon>
        <taxon>Bacillota</taxon>
        <taxon>Bacilli</taxon>
        <taxon>Lactobacillales</taxon>
        <taxon>Lactobacillaceae</taxon>
        <taxon>Ligilactobacillus</taxon>
    </lineage>
</organism>
<dbReference type="Proteomes" id="UP000467635">
    <property type="component" value="Unassembled WGS sequence"/>
</dbReference>
<comment type="caution">
    <text evidence="2">The sequence shown here is derived from an EMBL/GenBank/DDBJ whole genome shotgun (WGS) entry which is preliminary data.</text>
</comment>